<dbReference type="InterPro" id="IPR021026">
    <property type="entry name" value="Filamn_hemagglutn_DUF3739"/>
</dbReference>
<evidence type="ECO:0000256" key="5">
    <source>
        <dbReference type="SAM" id="SignalP"/>
    </source>
</evidence>
<dbReference type="Pfam" id="PF12545">
    <property type="entry name" value="DUF3739"/>
    <property type="match status" value="1"/>
</dbReference>
<reference evidence="7 8" key="1">
    <citation type="submission" date="2019-06" db="EMBL/GenBank/DDBJ databases">
        <title>Complete genome sequence of Janthinobacterium sp. SNU WT3 isolated from diseased rainbow trout.</title>
        <authorList>
            <person name="Oh W.T."/>
            <person name="Park S.C."/>
        </authorList>
    </citation>
    <scope>NUCLEOTIDE SEQUENCE [LARGE SCALE GENOMIC DNA]</scope>
    <source>
        <strain evidence="7 8">SNU WT3</strain>
    </source>
</reference>
<evidence type="ECO:0000313" key="8">
    <source>
        <dbReference type="Proteomes" id="UP000316665"/>
    </source>
</evidence>
<dbReference type="PANTHER" id="PTHR12338:SF8">
    <property type="entry name" value="HEME_HEMOPEXIN-BINDING PROTEIN"/>
    <property type="match status" value="1"/>
</dbReference>
<feature type="region of interest" description="Disordered" evidence="4">
    <location>
        <begin position="4210"/>
        <end position="4239"/>
    </location>
</feature>
<dbReference type="InterPro" id="IPR011050">
    <property type="entry name" value="Pectin_lyase_fold/virulence"/>
</dbReference>
<dbReference type="InterPro" id="IPR012334">
    <property type="entry name" value="Pectin_lyas_fold"/>
</dbReference>
<evidence type="ECO:0000256" key="2">
    <source>
        <dbReference type="ARBA" id="ARBA00022525"/>
    </source>
</evidence>
<dbReference type="InterPro" id="IPR008638">
    <property type="entry name" value="FhaB/CdiA-like_TPS"/>
</dbReference>
<gene>
    <name evidence="7" type="ORF">FJQ89_03245</name>
</gene>
<feature type="compositionally biased region" description="Basic and acidic residues" evidence="4">
    <location>
        <begin position="4214"/>
        <end position="4225"/>
    </location>
</feature>
<organism evidence="7 8">
    <name type="scientific">Janthinobacterium tructae</name>
    <dbReference type="NCBI Taxonomy" id="2590869"/>
    <lineage>
        <taxon>Bacteria</taxon>
        <taxon>Pseudomonadati</taxon>
        <taxon>Pseudomonadota</taxon>
        <taxon>Betaproteobacteria</taxon>
        <taxon>Burkholderiales</taxon>
        <taxon>Oxalobacteraceae</taxon>
        <taxon>Janthinobacterium</taxon>
    </lineage>
</organism>
<name>A0A4Y6RNS3_9BURK</name>
<evidence type="ECO:0000256" key="1">
    <source>
        <dbReference type="ARBA" id="ARBA00004613"/>
    </source>
</evidence>
<dbReference type="KEGG" id="jas:FJQ89_03245"/>
<dbReference type="PANTHER" id="PTHR12338">
    <property type="entry name" value="AUTOTRANSPORTER"/>
    <property type="match status" value="1"/>
</dbReference>
<dbReference type="Pfam" id="PF05860">
    <property type="entry name" value="TPS"/>
    <property type="match status" value="1"/>
</dbReference>
<proteinExistence type="predicted"/>
<dbReference type="GO" id="GO:0005576">
    <property type="term" value="C:extracellular region"/>
    <property type="evidence" value="ECO:0007669"/>
    <property type="project" value="UniProtKB-SubCell"/>
</dbReference>
<keyword evidence="2" id="KW-0964">Secreted</keyword>
<feature type="chain" id="PRO_5021304043" evidence="5">
    <location>
        <begin position="23"/>
        <end position="4259"/>
    </location>
</feature>
<feature type="domain" description="Filamentous haemagglutinin FhaB/tRNA nuclease CdiA-like TPS" evidence="6">
    <location>
        <begin position="131"/>
        <end position="245"/>
    </location>
</feature>
<accession>A0A4Y6RNS3</accession>
<dbReference type="EMBL" id="CP041185">
    <property type="protein sequence ID" value="QDG73895.1"/>
    <property type="molecule type" value="Genomic_DNA"/>
</dbReference>
<comment type="subcellular location">
    <subcellularLocation>
        <location evidence="1">Secreted</location>
    </subcellularLocation>
</comment>
<dbReference type="SMART" id="SM00912">
    <property type="entry name" value="Haemagg_act"/>
    <property type="match status" value="1"/>
</dbReference>
<evidence type="ECO:0000256" key="3">
    <source>
        <dbReference type="ARBA" id="ARBA00022729"/>
    </source>
</evidence>
<evidence type="ECO:0000313" key="7">
    <source>
        <dbReference type="EMBL" id="QDG73895.1"/>
    </source>
</evidence>
<sequence length="4259" mass="431220">MTQTLRVPAPQAAMRLTPLAYAVAVLLAAGGTLQQAQAQQAFSGAWFAGKGATQATAVQTGRQPGGVPLAGRPAAPGAQTGEQLQRSLNNLNLAARAIAAQQAAQAQARQGAAAAPGVPDGLVNGGLKIDANSLTAGWLNAQAPVQTVQGGKTTVLVRQTADKAILNWETLNVGKDTTLSFQQQKDWAVLNRVNDPLARPSQIQGRIEGDGTVLLVNRNGIVFHGASQVDTRNLVAAAAGIGDAQFRERGIYSNGSAPSISDALGKVDVLRGARLAARAPANSTEGGGYVLLAGAEVHNGGEILAPKGQALLAAGDSFVIRKGVGTDGNALSTTRGNEVVPRSGVAGATGKVTNSGLIQAREGDATLAGREVRQDGVLLASTSVNARGTVHLQALGEQAAVVLGQGATTAVLIEEDASNTALDSQRDGLRAPAVAGAASMLPLADRRDQSRIAIDSAGTVDFQDASLTLATGGQISVNAAGRSLVRDGARIDVAGAAGVRLAMESNNVKVNVQGNEQRDAPGNRDGKGLNSSDIWLDRRSLVFVPKGANGYDSDRWYTAGGLLEVGGYLGMQGHTVGEWMAQGGTLSFDGKDVVTQSGSSINLSGGTLRVEGGSIRQTWVNGADGRQYEASRAPGDLLYTGLYRGFEELHARWGESATASYRSPLIAPLQRLENGYTVGRDAGKLVIGTQAAVLEGLIDAAAVQGPGQQQAAQAGVDGYHQSHKAAATRGQLIVGRSVPMFEKSTGLTHDSLGAVMRDVQLAGGADDIAAGLDLGTLLPTSRQGRLVLDTARLNGFELGAIRMAATDTIAVNGAVRVADGGNVTLYGSAVAVNADVTAHAGSIQIGNILRQAVNDRIEDSLLKAPPGGNAGVQVAGGVTLDASGLWSQSLQEEESLSGAKLAYRHGGSVSLRSSGDVLLRQDSRIDVRSGAAQLAGGAVRGGKGGNVTLETRMQGSERAASLGFDGALLGQGMEGGGTLQVRAAKVQIGAPAQAAADTLQLDSGFFDKGFSRYDIGGNGGLTVADGAQVAVTMPLLRLAGQEVEAWLSPVYREDARKGVLTQRLGASLRLQAGVADVSGGADMASVQARIGHGAKLEVDPGQSITVAGIGQLTLDGRLNAWGGKIVLEGMAGDVQAAEVANGAGHGRSIWIGDGAVLDVAARAATAVDARGQRYGLVRDGGSIVVGGTLDHATGKADAAHLFVAMREGALLDASGTQAQLDVAGLGATQVASRGGSIALASNNGLYLDGQMKAGAGGASAAGGTLALALETPLYRDTAGARVRQAREFMLRQQPAGGTLAATQPEQAAAQFVYGHAALAASQVAAGGFGNLSILSNGMLGFDGDLSLSLGQSLHLYAPTLVLADGAAAATRVLLAAPYMRLAGIGAVGTGDGQIRPTVTGGVSTQPAAGTLRLEAMQLLDVRDVLTTGAHGGKERAQGLPMVLDRRAFDSVELASQGDLRFLGATVSGQNTALNTPADLSLTAARIYPATGANAIVRVGYLGGGSDYAQQRLLRIGRAGTDGQAPPLPPSSAFGALTLGAAAIEQGGVLLAPLGSIVLGASTGASMSDTRSLRFLPGSVTSVSGAGMMLPYGGTADGVSWSYDGQDVSLLGAGGTYGTTANLKVGLAMKSRAVDVLPGAVLDLSGGGQLLGAAFVAGRGGSTDARYHPLVQTRANGGFILPELASNPVYAIVPGAQAPVAPADGERGASVPVPGQQVTIGAGVPGLPAGSYTLLPSTYALLPGAFRIEINGQAGIAPAAPNAMRNGSWAASGRLSVAGTGIGDALSRQLIVTPASVLRSYSQYRETSYADFVRADAARLDVPRAMLEADARTMLVQLMPGNGDALDFRFQGQARFQPADKGHGGTLAFPMDGGHLEVLAASGQASADIGTASLRAVDVNAVGAARLSLGSLPVVRYGQGGNLLDFSTGGAAGAITVRDGASLSAAEVLLIANSTVANQGAGIKVEQGAAISTLGRGKSAFDAEDGFVYQPGYRGVLAVSNGRLQMLAPEYDSVGTPASIRIGTCAQAACAGATSLYSEGSIAFATSSAFELGDAVRYGTHHLTLAVGGINVGSAQALDAAAARGALPPGLTLNQEVLDRLLRGDASTGAPALQTLSLTAAQSLNFYGDATLSTMDASGKSLLDKLSLTTPAMYGGGKAGEAARIVTDTLVWNGGTAGPAALPGAVLAGGAGTGSGTLDVNARRIEFGYGPDTRPDTLADAQRLILGFADVRLNASERITANHKGSLAVHQSQGAYAAGKGYAYAGGDLYLNTPLLTGQAGSVNRITAGGALYIAGAGAGLGGPAALAGSDALGAELLLAGNSVTLDTAVVLPSGKLTLAATGDVRLLDGAQLDMAGRKVSIHDADKYSWGGEVILTSRSGNIAQAAAAGIDVSARNNQGGKVQAIALDAGAGKVDLQGRLLGGASGRYDAGGTVLPYKGGVVDIRAQDVGDFAALNRRLNDGKVDGERSFQIKRGDLTIGDEIRAGSVNVSLDNGRLTVAGTIDASGERVGSIRLAGKHGVTLAGTAVLDAHGSVLRVDSYGKIIDAPNRALIEINAGDGVLALDSGARLDVRHGTAAGSGADKGRHDGKARGTLDLHAARLGSAGGASDADAATHGDIAIAAGAGLRIEGAREIAVHGTARYSDAPQGVLKDVSGQVVPGPDGLPQADLAAGGRPYQYIDQAYLDSKHGDSTDFMAAALGNANLLENKLAGLRTAALAEALHVRPGVEIVTQGDLVVSGDIDLSAHRYAGLNAKAPKTAVAGSGEPGSLVLRAGGNLDIFGSINDGFAPPPATPDDKGWVLTPGRQAYGADVVVPGHGVVLAEGTLFPAGKVLNYALPIQSVTLAVGTVLPVAASLAAALEVPLDTVLRADVRDSAGRLLHAAGTLVAGQPLLLPKGTQMGAGSQLPGTAALEGLTWPAGVPLPSLAQFDNYLKPNGVMLASALALRVGALIPADTRVKLPGGALSVPLRAITGGVQGRNWAVAPMLPEGSLSWSMRLVSGADTGAADTRSIRPVLAGDLRLADSHYALYETYDRKIIPGTPARPGGAWFWNAFGGELGYEPGTPVAPDLEDWCDAGACDRYNYAWSDSASLYDPAWLAGKPVPLDVEGLCDADLCIPLGKAIPGTPDRVEIGALKSVTPATQHFSVLRTGTGDLDLIAAGNVSTLSPYGIYTAGTSTASLGNAAYNQARGRAGDGATVLGSGGAAYESLVDGGAASPYAAWYPDHGGNVLLRAGGNLTGDIVSAFGVARQEDLRRQAASANVGNWLWRQGTGGTAGVDPIPASWWINFGTYIKEAGGASVLQPDQAIIDKLPMLVGFTGMGTLGGGNLSVDVGGHAGMQARRGSADGNQSPRSEGLVLAVAGTGRVGADGGMLLTGGGDMDVRIGGDLNPGLQARAAVNTGSGMQLGVATDYQNQNLNLNGALSNLRGALALQTGSLGGVAFNYGGMPQQHDSKEQRAYDPYGATLGTATGGATLMLGDAAARVSTRGDLVLAGTGDPGRVKTPHSSAFTANGKAYAQGGYGWFSLWTDGTAIDLFSAGGSLAPSVQLGDVDFGRTPASQGNHADSDGRFLFPSQLGAVAAHGSIFLGKSALGGQDYYAPGYSMLLAPSASGRLDLLAGDSLYASGYAVSRSGAAASSLATPVHPAFAGYAQPATYVAGNGGVDGILSSLVRFPLFAFGSPSAAPLGDIAGTPSRLYAGKGDIVGLRSGELLAFANGQRAGQTWYEGVAPVWMRAGRDIVNSGTQPGQPTALPNTMANTRENVYGNGVSTGNLFVHARATDVSIVAAGRDILHSSFNVAGPGTLELTAGRHIRMEEQGALVSLGAVVAGDQRPGAGIVLQAGLGDAGVNGVDFAAFAQRYLDPANLAQAGVPLAQQAGKVARTYAPDLAAWLAAREGFAGTPQQARTRFAALSPEQQRIFARQVFFDELKAGGREYNDAQGPRFGSYLRGRNAIAALFPAQDAHGRNIRYQGDISLYGPSGVNTLFGGDISMLAPGGKQVFGTEGQAPLAVPGLVPGVLTQGAGDIALYAQDSMLLGQSRIMTTFGGAILGWSALGDINAGRGSKSTIVYTPPKRVYDQWGNVTLASDVPSTGAGIATLAPIPEVPAGDIDLIAPLGTIDAGEAGIRVSGNINLAALQVVNAANIQVQGKSSGMPVLAAVNVAALSNASAAASQATGAAQEVLQRERAAARGSLPSIFSVRVLGFGDEPVEDGDKPDKRDKAASYRPDSPVAILGLGGTGATQRAHLTRQEQQELDL</sequence>
<evidence type="ECO:0000256" key="4">
    <source>
        <dbReference type="SAM" id="MobiDB-lite"/>
    </source>
</evidence>
<dbReference type="NCBIfam" id="TIGR01901">
    <property type="entry name" value="adhes_NPXG"/>
    <property type="match status" value="1"/>
</dbReference>
<feature type="signal peptide" evidence="5">
    <location>
        <begin position="1"/>
        <end position="22"/>
    </location>
</feature>
<protein>
    <submittedName>
        <fullName evidence="7">Filamentous hemagglutinin N-terminal domain-containing protein</fullName>
    </submittedName>
</protein>
<dbReference type="Gene3D" id="2.160.20.10">
    <property type="entry name" value="Single-stranded right-handed beta-helix, Pectin lyase-like"/>
    <property type="match status" value="1"/>
</dbReference>
<dbReference type="SUPFAM" id="SSF51126">
    <property type="entry name" value="Pectin lyase-like"/>
    <property type="match status" value="1"/>
</dbReference>
<evidence type="ECO:0000259" key="6">
    <source>
        <dbReference type="SMART" id="SM00912"/>
    </source>
</evidence>
<keyword evidence="3 5" id="KW-0732">Signal</keyword>
<dbReference type="OrthoDB" id="218680at2"/>
<dbReference type="Proteomes" id="UP000316665">
    <property type="component" value="Chromosome"/>
</dbReference>
<keyword evidence="8" id="KW-1185">Reference proteome</keyword>
<dbReference type="InterPro" id="IPR050909">
    <property type="entry name" value="Bact_Autotransporter_VF"/>
</dbReference>